<evidence type="ECO:0000313" key="4">
    <source>
        <dbReference type="Proteomes" id="UP001291623"/>
    </source>
</evidence>
<comment type="caution">
    <text evidence="3">The sequence shown here is derived from an EMBL/GenBank/DDBJ whole genome shotgun (WGS) entry which is preliminary data.</text>
</comment>
<dbReference type="Proteomes" id="UP001291623">
    <property type="component" value="Unassembled WGS sequence"/>
</dbReference>
<keyword evidence="4" id="KW-1185">Reference proteome</keyword>
<organism evidence="3 4">
    <name type="scientific">Anisodus tanguticus</name>
    <dbReference type="NCBI Taxonomy" id="243964"/>
    <lineage>
        <taxon>Eukaryota</taxon>
        <taxon>Viridiplantae</taxon>
        <taxon>Streptophyta</taxon>
        <taxon>Embryophyta</taxon>
        <taxon>Tracheophyta</taxon>
        <taxon>Spermatophyta</taxon>
        <taxon>Magnoliopsida</taxon>
        <taxon>eudicotyledons</taxon>
        <taxon>Gunneridae</taxon>
        <taxon>Pentapetalae</taxon>
        <taxon>asterids</taxon>
        <taxon>lamiids</taxon>
        <taxon>Solanales</taxon>
        <taxon>Solanaceae</taxon>
        <taxon>Solanoideae</taxon>
        <taxon>Hyoscyameae</taxon>
        <taxon>Anisodus</taxon>
    </lineage>
</organism>
<protein>
    <submittedName>
        <fullName evidence="3">Uncharacterized protein</fullName>
    </submittedName>
</protein>
<dbReference type="EMBL" id="JAVYJV010000008">
    <property type="protein sequence ID" value="KAK4364361.1"/>
    <property type="molecule type" value="Genomic_DNA"/>
</dbReference>
<proteinExistence type="predicted"/>
<dbReference type="AlphaFoldDB" id="A0AAE1VHY7"/>
<reference evidence="3" key="1">
    <citation type="submission" date="2023-12" db="EMBL/GenBank/DDBJ databases">
        <title>Genome assembly of Anisodus tanguticus.</title>
        <authorList>
            <person name="Wang Y.-J."/>
        </authorList>
    </citation>
    <scope>NUCLEOTIDE SEQUENCE</scope>
    <source>
        <strain evidence="3">KB-2021</strain>
        <tissue evidence="3">Leaf</tissue>
    </source>
</reference>
<name>A0AAE1VHY7_9SOLA</name>
<keyword evidence="1" id="KW-0175">Coiled coil</keyword>
<evidence type="ECO:0000256" key="1">
    <source>
        <dbReference type="SAM" id="Coils"/>
    </source>
</evidence>
<feature type="coiled-coil region" evidence="1">
    <location>
        <begin position="78"/>
        <end position="105"/>
    </location>
</feature>
<accession>A0AAE1VHY7</accession>
<feature type="region of interest" description="Disordered" evidence="2">
    <location>
        <begin position="111"/>
        <end position="159"/>
    </location>
</feature>
<evidence type="ECO:0000256" key="2">
    <source>
        <dbReference type="SAM" id="MobiDB-lite"/>
    </source>
</evidence>
<gene>
    <name evidence="3" type="ORF">RND71_015719</name>
</gene>
<sequence length="159" mass="17968">MDSQAPEIQFLKVDLDRRESQYDEDHPTMKVELVKDKKILGDSLVQDQQYRLAGARNTTTNTRHLIAEGRCVNPDWRHDKLQAQRDKALADLEAHAKELEFETRQNLQHSTRLNSVISEGKEYETGEGDEAEADKDSVPALSIPTPRFTVGPTEGDLAP</sequence>
<evidence type="ECO:0000313" key="3">
    <source>
        <dbReference type="EMBL" id="KAK4364361.1"/>
    </source>
</evidence>